<reference evidence="2 3" key="1">
    <citation type="journal article" date="2019" name="Commun. Biol.">
        <title>The bagworm genome reveals a unique fibroin gene that provides high tensile strength.</title>
        <authorList>
            <person name="Kono N."/>
            <person name="Nakamura H."/>
            <person name="Ohtoshi R."/>
            <person name="Tomita M."/>
            <person name="Numata K."/>
            <person name="Arakawa K."/>
        </authorList>
    </citation>
    <scope>NUCLEOTIDE SEQUENCE [LARGE SCALE GENOMIC DNA]</scope>
</reference>
<dbReference type="AlphaFoldDB" id="A0A4C1Y4W6"/>
<evidence type="ECO:0000256" key="1">
    <source>
        <dbReference type="SAM" id="MobiDB-lite"/>
    </source>
</evidence>
<dbReference type="Proteomes" id="UP000299102">
    <property type="component" value="Unassembled WGS sequence"/>
</dbReference>
<accession>A0A4C1Y4W6</accession>
<dbReference type="EMBL" id="BGZK01001045">
    <property type="protein sequence ID" value="GBP69577.1"/>
    <property type="molecule type" value="Genomic_DNA"/>
</dbReference>
<sequence length="164" mass="18580">MPTPEGCEELGWQTRENGELGGGNTKISKETEEKTPGEFREILYQRRHELHFCRKCETACVRQILGRAAPRELGTFGPRYMLAGRAYLEDKLLLCSYKIPSESAGTITIFVEIVRSHFHAKRSESGPFQRRVEPIMKIAHLRMSNTTTLVGRSALIINLSPSFL</sequence>
<gene>
    <name evidence="2" type="ORF">EVAR_52074_1</name>
</gene>
<evidence type="ECO:0000313" key="3">
    <source>
        <dbReference type="Proteomes" id="UP000299102"/>
    </source>
</evidence>
<keyword evidence="3" id="KW-1185">Reference proteome</keyword>
<name>A0A4C1Y4W6_EUMVA</name>
<evidence type="ECO:0000313" key="2">
    <source>
        <dbReference type="EMBL" id="GBP69577.1"/>
    </source>
</evidence>
<proteinExistence type="predicted"/>
<protein>
    <submittedName>
        <fullName evidence="2">Uncharacterized protein</fullName>
    </submittedName>
</protein>
<comment type="caution">
    <text evidence="2">The sequence shown here is derived from an EMBL/GenBank/DDBJ whole genome shotgun (WGS) entry which is preliminary data.</text>
</comment>
<organism evidence="2 3">
    <name type="scientific">Eumeta variegata</name>
    <name type="common">Bagworm moth</name>
    <name type="synonym">Eumeta japonica</name>
    <dbReference type="NCBI Taxonomy" id="151549"/>
    <lineage>
        <taxon>Eukaryota</taxon>
        <taxon>Metazoa</taxon>
        <taxon>Ecdysozoa</taxon>
        <taxon>Arthropoda</taxon>
        <taxon>Hexapoda</taxon>
        <taxon>Insecta</taxon>
        <taxon>Pterygota</taxon>
        <taxon>Neoptera</taxon>
        <taxon>Endopterygota</taxon>
        <taxon>Lepidoptera</taxon>
        <taxon>Glossata</taxon>
        <taxon>Ditrysia</taxon>
        <taxon>Tineoidea</taxon>
        <taxon>Psychidae</taxon>
        <taxon>Oiketicinae</taxon>
        <taxon>Eumeta</taxon>
    </lineage>
</organism>
<feature type="region of interest" description="Disordered" evidence="1">
    <location>
        <begin position="1"/>
        <end position="32"/>
    </location>
</feature>